<evidence type="ECO:0000256" key="1">
    <source>
        <dbReference type="ARBA" id="ARBA00004305"/>
    </source>
</evidence>
<comment type="catalytic activity">
    <reaction evidence="17">
        <text>a (3R)-3-hydroxyacyl-CoA + NAD(+) = a 3-oxoacyl-CoA + NADH + H(+)</text>
        <dbReference type="Rhea" id="RHEA:32711"/>
        <dbReference type="ChEBI" id="CHEBI:15378"/>
        <dbReference type="ChEBI" id="CHEBI:57319"/>
        <dbReference type="ChEBI" id="CHEBI:57540"/>
        <dbReference type="ChEBI" id="CHEBI:57945"/>
        <dbReference type="ChEBI" id="CHEBI:90726"/>
        <dbReference type="EC" id="1.1.1.n12"/>
    </reaction>
    <physiologicalReaction direction="left-to-right" evidence="17">
        <dbReference type="Rhea" id="RHEA:32712"/>
    </physiologicalReaction>
</comment>
<evidence type="ECO:0000256" key="5">
    <source>
        <dbReference type="ARBA" id="ARBA00022516"/>
    </source>
</evidence>
<evidence type="ECO:0000256" key="6">
    <source>
        <dbReference type="ARBA" id="ARBA00022553"/>
    </source>
</evidence>
<evidence type="ECO:0000256" key="22">
    <source>
        <dbReference type="ARBA" id="ARBA00081419"/>
    </source>
</evidence>
<dbReference type="FunFam" id="3.40.50.720:FF:000231">
    <property type="entry name" value="Estradiol 17-beta-dehydrogenase 8"/>
    <property type="match status" value="1"/>
</dbReference>
<keyword evidence="7" id="KW-0276">Fatty acid metabolism</keyword>
<comment type="pathway">
    <text evidence="13">Steroid biosynthesis; estrogen biosynthesis.</text>
</comment>
<keyword evidence="9" id="KW-0520">NAD</keyword>
<dbReference type="GO" id="GO:0005759">
    <property type="term" value="C:mitochondrial matrix"/>
    <property type="evidence" value="ECO:0007669"/>
    <property type="project" value="UniProtKB-SubCell"/>
</dbReference>
<comment type="caution">
    <text evidence="27">The sequence shown here is derived from an EMBL/GenBank/DDBJ whole genome shotgun (WGS) entry which is preliminary data.</text>
</comment>
<dbReference type="GO" id="GO:0008210">
    <property type="term" value="P:estrogen metabolic process"/>
    <property type="evidence" value="ECO:0007669"/>
    <property type="project" value="UniProtKB-ARBA"/>
</dbReference>
<dbReference type="EMBL" id="LJIG01022498">
    <property type="protein sequence ID" value="KRT80258.1"/>
    <property type="molecule type" value="Genomic_DNA"/>
</dbReference>
<comment type="subcellular location">
    <subcellularLocation>
        <location evidence="1">Mitochondrion matrix</location>
    </subcellularLocation>
</comment>
<dbReference type="PANTHER" id="PTHR42760">
    <property type="entry name" value="SHORT-CHAIN DEHYDROGENASES/REDUCTASES FAMILY MEMBER"/>
    <property type="match status" value="1"/>
</dbReference>
<accession>A0A0T6AYX8</accession>
<evidence type="ECO:0000256" key="25">
    <source>
        <dbReference type="ARBA" id="ARBA00083258"/>
    </source>
</evidence>
<evidence type="ECO:0000256" key="3">
    <source>
        <dbReference type="ARBA" id="ARBA00006484"/>
    </source>
</evidence>
<evidence type="ECO:0000313" key="28">
    <source>
        <dbReference type="Proteomes" id="UP000051574"/>
    </source>
</evidence>
<sequence length="226" mass="24222">MSGIVSGKLAFVTGAASGIGRATCQVLAREGATVIGGDKNKKGIQQTIDEVSKLFRNNHSSVEISVNESKSVQNALQQIIQQYKQPPSIVVNCAGITRDNFLLKLSESDFDEVIDVNLKGTFLVIQTFAKALVENGINSGSFINMASIIGKIGNMGQTNYAASKAGVELLTKSAAKEFGKFGIRCNSILPGFIRTPMTETIPDKVKIKLLSTIPLNRYGQPEGLNK</sequence>
<evidence type="ECO:0000256" key="7">
    <source>
        <dbReference type="ARBA" id="ARBA00022832"/>
    </source>
</evidence>
<comment type="catalytic activity">
    <reaction evidence="16">
        <text>17beta-hydroxy-5alpha-androstan-3-one + NAD(+) = 5alpha-androstan-3,17-dione + NADH + H(+)</text>
        <dbReference type="Rhea" id="RHEA:41992"/>
        <dbReference type="ChEBI" id="CHEBI:15378"/>
        <dbReference type="ChEBI" id="CHEBI:15994"/>
        <dbReference type="ChEBI" id="CHEBI:16330"/>
        <dbReference type="ChEBI" id="CHEBI:57540"/>
        <dbReference type="ChEBI" id="CHEBI:57945"/>
    </reaction>
    <physiologicalReaction direction="left-to-right" evidence="16">
        <dbReference type="Rhea" id="RHEA:41993"/>
    </physiologicalReaction>
</comment>
<evidence type="ECO:0000256" key="14">
    <source>
        <dbReference type="ARBA" id="ARBA00049069"/>
    </source>
</evidence>
<organism evidence="27 28">
    <name type="scientific">Oryctes borbonicus</name>
    <dbReference type="NCBI Taxonomy" id="1629725"/>
    <lineage>
        <taxon>Eukaryota</taxon>
        <taxon>Metazoa</taxon>
        <taxon>Ecdysozoa</taxon>
        <taxon>Arthropoda</taxon>
        <taxon>Hexapoda</taxon>
        <taxon>Insecta</taxon>
        <taxon>Pterygota</taxon>
        <taxon>Neoptera</taxon>
        <taxon>Endopterygota</taxon>
        <taxon>Coleoptera</taxon>
        <taxon>Polyphaga</taxon>
        <taxon>Scarabaeiformia</taxon>
        <taxon>Scarabaeidae</taxon>
        <taxon>Dynastinae</taxon>
        <taxon>Oryctes</taxon>
    </lineage>
</organism>
<dbReference type="InterPro" id="IPR002347">
    <property type="entry name" value="SDR_fam"/>
</dbReference>
<evidence type="ECO:0000256" key="18">
    <source>
        <dbReference type="ARBA" id="ARBA00065174"/>
    </source>
</evidence>
<keyword evidence="6" id="KW-0597">Phosphoprotein</keyword>
<name>A0A0T6AYX8_9SCAR</name>
<keyword evidence="28" id="KW-1185">Reference proteome</keyword>
<comment type="catalytic activity">
    <reaction evidence="15">
        <text>testosterone + NAD(+) = androst-4-ene-3,17-dione + NADH + H(+)</text>
        <dbReference type="Rhea" id="RHEA:14929"/>
        <dbReference type="ChEBI" id="CHEBI:15378"/>
        <dbReference type="ChEBI" id="CHEBI:16422"/>
        <dbReference type="ChEBI" id="CHEBI:17347"/>
        <dbReference type="ChEBI" id="CHEBI:57540"/>
        <dbReference type="ChEBI" id="CHEBI:57945"/>
        <dbReference type="EC" id="1.1.1.239"/>
    </reaction>
    <physiologicalReaction direction="left-to-right" evidence="15">
        <dbReference type="Rhea" id="RHEA:14930"/>
    </physiologicalReaction>
</comment>
<dbReference type="EC" id="1.1.1.239" evidence="19"/>
<dbReference type="AlphaFoldDB" id="A0A0T6AYX8"/>
<keyword evidence="8" id="KW-0560">Oxidoreductase</keyword>
<dbReference type="Proteomes" id="UP000051574">
    <property type="component" value="Unassembled WGS sequence"/>
</dbReference>
<comment type="pathway">
    <text evidence="2">Lipid metabolism; fatty acid biosynthesis.</text>
</comment>
<evidence type="ECO:0000256" key="21">
    <source>
        <dbReference type="ARBA" id="ARBA00077835"/>
    </source>
</evidence>
<dbReference type="PRINTS" id="PR00081">
    <property type="entry name" value="GDHRDH"/>
</dbReference>
<evidence type="ECO:0000256" key="8">
    <source>
        <dbReference type="ARBA" id="ARBA00023002"/>
    </source>
</evidence>
<dbReference type="PANTHER" id="PTHR42760:SF83">
    <property type="entry name" value="(3R)-3-HYDROXYACYL-COA DEHYDROGENASE"/>
    <property type="match status" value="1"/>
</dbReference>
<evidence type="ECO:0000256" key="17">
    <source>
        <dbReference type="ARBA" id="ARBA00052680"/>
    </source>
</evidence>
<evidence type="ECO:0000256" key="26">
    <source>
        <dbReference type="RuleBase" id="RU000363"/>
    </source>
</evidence>
<dbReference type="SUPFAM" id="SSF51735">
    <property type="entry name" value="NAD(P)-binding Rossmann-fold domains"/>
    <property type="match status" value="1"/>
</dbReference>
<keyword evidence="12" id="KW-0275">Fatty acid biosynthesis</keyword>
<dbReference type="InterPro" id="IPR036291">
    <property type="entry name" value="NAD(P)-bd_dom_sf"/>
</dbReference>
<comment type="similarity">
    <text evidence="3 26">Belongs to the short-chain dehydrogenases/reductases (SDR) family.</text>
</comment>
<keyword evidence="11" id="KW-0496">Mitochondrion</keyword>
<dbReference type="Gene3D" id="3.40.50.720">
    <property type="entry name" value="NAD(P)-binding Rossmann-like Domain"/>
    <property type="match status" value="1"/>
</dbReference>
<evidence type="ECO:0000256" key="11">
    <source>
        <dbReference type="ARBA" id="ARBA00023128"/>
    </source>
</evidence>
<dbReference type="InterPro" id="IPR020904">
    <property type="entry name" value="Sc_DH/Rdtase_CS"/>
</dbReference>
<proteinExistence type="inferred from homology"/>
<dbReference type="EC" id="1.1.1.n12" evidence="4"/>
<evidence type="ECO:0000256" key="4">
    <source>
        <dbReference type="ARBA" id="ARBA00012456"/>
    </source>
</evidence>
<evidence type="ECO:0000256" key="10">
    <source>
        <dbReference type="ARBA" id="ARBA00023098"/>
    </source>
</evidence>
<dbReference type="PRINTS" id="PR00080">
    <property type="entry name" value="SDRFAMILY"/>
</dbReference>
<gene>
    <name evidence="27" type="ORF">AMK59_6981</name>
</gene>
<reference evidence="27 28" key="1">
    <citation type="submission" date="2015-09" db="EMBL/GenBank/DDBJ databases">
        <title>Draft genome of the scarab beetle Oryctes borbonicus.</title>
        <authorList>
            <person name="Meyer J.M."/>
            <person name="Markov G.V."/>
            <person name="Baskaran P."/>
            <person name="Herrmann M."/>
            <person name="Sommer R.J."/>
            <person name="Roedelsperger C."/>
        </authorList>
    </citation>
    <scope>NUCLEOTIDE SEQUENCE [LARGE SCALE GENOMIC DNA]</scope>
    <source>
        <strain evidence="27">OB123</strain>
        <tissue evidence="27">Whole animal</tissue>
    </source>
</reference>
<evidence type="ECO:0000256" key="12">
    <source>
        <dbReference type="ARBA" id="ARBA00023160"/>
    </source>
</evidence>
<keyword evidence="5" id="KW-0444">Lipid biosynthesis</keyword>
<dbReference type="GO" id="GO:0048038">
    <property type="term" value="F:quinone binding"/>
    <property type="evidence" value="ECO:0007669"/>
    <property type="project" value="TreeGrafter"/>
</dbReference>
<dbReference type="GO" id="GO:0006633">
    <property type="term" value="P:fatty acid biosynthetic process"/>
    <property type="evidence" value="ECO:0007669"/>
    <property type="project" value="UniProtKB-KW"/>
</dbReference>
<protein>
    <recommendedName>
        <fullName evidence="20">(3R)-3-hydroxyacyl-CoA dehydrogenase</fullName>
        <ecNumber evidence="19">1.1.1.239</ecNumber>
        <ecNumber evidence="4">1.1.1.n12</ecNumber>
    </recommendedName>
    <alternativeName>
        <fullName evidence="22">17-beta-hydroxysteroid dehydrogenase 8</fullName>
    </alternativeName>
    <alternativeName>
        <fullName evidence="21">3-ketoacyl-[acyl-carrier-protein] reductase alpha subunit</fullName>
    </alternativeName>
    <alternativeName>
        <fullName evidence="24">3-oxoacyl-[acyl-carrier-protein] reductase</fullName>
    </alternativeName>
    <alternativeName>
        <fullName evidence="25">Estradiol 17-beta-dehydrogenase 8</fullName>
    </alternativeName>
    <alternativeName>
        <fullName evidence="23">Testosterone 17-beta-dehydrogenase 8</fullName>
    </alternativeName>
</protein>
<evidence type="ECO:0000256" key="9">
    <source>
        <dbReference type="ARBA" id="ARBA00023027"/>
    </source>
</evidence>
<comment type="subunit">
    <text evidence="18">Heterotetramer with CBR4; contains two molecules of HSD17B8 and CBR4.</text>
</comment>
<evidence type="ECO:0000256" key="20">
    <source>
        <dbReference type="ARBA" id="ARBA00070911"/>
    </source>
</evidence>
<dbReference type="Pfam" id="PF00106">
    <property type="entry name" value="adh_short"/>
    <property type="match status" value="1"/>
</dbReference>
<evidence type="ECO:0000256" key="13">
    <source>
        <dbReference type="ARBA" id="ARBA00037929"/>
    </source>
</evidence>
<evidence type="ECO:0000256" key="24">
    <source>
        <dbReference type="ARBA" id="ARBA00083097"/>
    </source>
</evidence>
<dbReference type="PROSITE" id="PS00061">
    <property type="entry name" value="ADH_SHORT"/>
    <property type="match status" value="1"/>
</dbReference>
<evidence type="ECO:0000256" key="2">
    <source>
        <dbReference type="ARBA" id="ARBA00005194"/>
    </source>
</evidence>
<evidence type="ECO:0000313" key="27">
    <source>
        <dbReference type="EMBL" id="KRT80258.1"/>
    </source>
</evidence>
<evidence type="ECO:0000256" key="15">
    <source>
        <dbReference type="ARBA" id="ARBA00050232"/>
    </source>
</evidence>
<dbReference type="GO" id="GO:0004303">
    <property type="term" value="F:estradiol 17-beta-dehydrogenase [NAD(P)+] activity"/>
    <property type="evidence" value="ECO:0007669"/>
    <property type="project" value="UniProtKB-EC"/>
</dbReference>
<comment type="catalytic activity">
    <reaction evidence="14">
        <text>17beta-estradiol + NAD(+) = estrone + NADH + H(+)</text>
        <dbReference type="Rhea" id="RHEA:24612"/>
        <dbReference type="ChEBI" id="CHEBI:15378"/>
        <dbReference type="ChEBI" id="CHEBI:16469"/>
        <dbReference type="ChEBI" id="CHEBI:17263"/>
        <dbReference type="ChEBI" id="CHEBI:57540"/>
        <dbReference type="ChEBI" id="CHEBI:57945"/>
        <dbReference type="EC" id="1.1.1.62"/>
    </reaction>
    <physiologicalReaction direction="left-to-right" evidence="14">
        <dbReference type="Rhea" id="RHEA:24613"/>
    </physiologicalReaction>
    <physiologicalReaction direction="right-to-left" evidence="14">
        <dbReference type="Rhea" id="RHEA:24614"/>
    </physiologicalReaction>
</comment>
<dbReference type="OrthoDB" id="1888931at2759"/>
<evidence type="ECO:0000256" key="19">
    <source>
        <dbReference type="ARBA" id="ARBA00066822"/>
    </source>
</evidence>
<keyword evidence="10" id="KW-0443">Lipid metabolism</keyword>
<evidence type="ECO:0000256" key="16">
    <source>
        <dbReference type="ARBA" id="ARBA00050435"/>
    </source>
</evidence>
<evidence type="ECO:0000256" key="23">
    <source>
        <dbReference type="ARBA" id="ARBA00081936"/>
    </source>
</evidence>
<dbReference type="GO" id="GO:0047035">
    <property type="term" value="F:testosterone dehydrogenase (NAD+) activity"/>
    <property type="evidence" value="ECO:0007669"/>
    <property type="project" value="UniProtKB-EC"/>
</dbReference>